<dbReference type="Proteomes" id="UP000076580">
    <property type="component" value="Chromosome 01"/>
</dbReference>
<dbReference type="GeneID" id="63715581"/>
<evidence type="ECO:0008006" key="3">
    <source>
        <dbReference type="Google" id="ProtNLM"/>
    </source>
</evidence>
<reference evidence="1 2" key="1">
    <citation type="journal article" date="2016" name="Sci. Rep.">
        <title>Insights into Adaptations to a Near-Obligate Nematode Endoparasitic Lifestyle from the Finished Genome of Drechmeria coniospora.</title>
        <authorList>
            <person name="Zhang L."/>
            <person name="Zhou Z."/>
            <person name="Guo Q."/>
            <person name="Fokkens L."/>
            <person name="Miskei M."/>
            <person name="Pocsi I."/>
            <person name="Zhang W."/>
            <person name="Chen M."/>
            <person name="Wang L."/>
            <person name="Sun Y."/>
            <person name="Donzelli B.G."/>
            <person name="Gibson D.M."/>
            <person name="Nelson D.R."/>
            <person name="Luo J.G."/>
            <person name="Rep M."/>
            <person name="Liu H."/>
            <person name="Yang S."/>
            <person name="Wang J."/>
            <person name="Krasnoff S.B."/>
            <person name="Xu Y."/>
            <person name="Molnar I."/>
            <person name="Lin M."/>
        </authorList>
    </citation>
    <scope>NUCLEOTIDE SEQUENCE [LARGE SCALE GENOMIC DNA]</scope>
    <source>
        <strain evidence="1 2">ARSEF 6962</strain>
    </source>
</reference>
<evidence type="ECO:0000313" key="2">
    <source>
        <dbReference type="Proteomes" id="UP000076580"/>
    </source>
</evidence>
<dbReference type="RefSeq" id="XP_040661146.1">
    <property type="nucleotide sequence ID" value="XM_040800263.1"/>
</dbReference>
<dbReference type="InParanoid" id="A0A151GXG3"/>
<dbReference type="PANTHER" id="PTHR48312">
    <property type="match status" value="1"/>
</dbReference>
<accession>A0A151GXG3</accession>
<protein>
    <recommendedName>
        <fullName evidence="3">Branched-chain-amino-acid aminotransferase-like protein 2</fullName>
    </recommendedName>
</protein>
<comment type="caution">
    <text evidence="1">The sequence shown here is derived from an EMBL/GenBank/DDBJ whole genome shotgun (WGS) entry which is preliminary data.</text>
</comment>
<keyword evidence="2" id="KW-1185">Reference proteome</keyword>
<dbReference type="STRING" id="98403.A0A151GXG3"/>
<organism evidence="1 2">
    <name type="scientific">Drechmeria coniospora</name>
    <name type="common">Nematophagous fungus</name>
    <name type="synonym">Meria coniospora</name>
    <dbReference type="NCBI Taxonomy" id="98403"/>
    <lineage>
        <taxon>Eukaryota</taxon>
        <taxon>Fungi</taxon>
        <taxon>Dikarya</taxon>
        <taxon>Ascomycota</taxon>
        <taxon>Pezizomycotina</taxon>
        <taxon>Sordariomycetes</taxon>
        <taxon>Hypocreomycetidae</taxon>
        <taxon>Hypocreales</taxon>
        <taxon>Ophiocordycipitaceae</taxon>
        <taxon>Drechmeria</taxon>
    </lineage>
</organism>
<dbReference type="PANTHER" id="PTHR48312:SF1">
    <property type="entry name" value="SULFOTRANSFERASE"/>
    <property type="match status" value="1"/>
</dbReference>
<dbReference type="EMBL" id="LAYC01000001">
    <property type="protein sequence ID" value="KYK61794.1"/>
    <property type="molecule type" value="Genomic_DNA"/>
</dbReference>
<name>A0A151GXG3_DRECN</name>
<dbReference type="AlphaFoldDB" id="A0A151GXG3"/>
<dbReference type="SUPFAM" id="SSF52540">
    <property type="entry name" value="P-loop containing nucleoside triphosphate hydrolases"/>
    <property type="match status" value="1"/>
</dbReference>
<sequence>MATRPIFTATHPRACSTAFERVFMTRRDVLESQHEPFGDAFYFGPEFLGTRFKDDPAARAVAPELQQTYKQVLHQFDEVEKQGKRVFIKDMAYYLFPPDGRAASIAPSLGGGEEPGNPTVVPLDVLRRFHFTFLIRHPRRAIPSYYRCTVPPLSEVTGWDTFMPSEAGYEELVRLFDFLARNDVVDKQHVTVVDADDLLDHPEETVRQYCAQTAVDYHPSMLEWNDQDREHAEKLFAKWNGFHNDVLATSRLHARSAAQKTSTIESENKEWADKYGPEGQKVIRQVVDDNIPHYEYLRQFCLRK</sequence>
<evidence type="ECO:0000313" key="1">
    <source>
        <dbReference type="EMBL" id="KYK61794.1"/>
    </source>
</evidence>
<gene>
    <name evidence="1" type="ORF">DCS_02938</name>
</gene>
<dbReference type="InterPro" id="IPR027417">
    <property type="entry name" value="P-loop_NTPase"/>
</dbReference>
<proteinExistence type="predicted"/>
<dbReference type="Gene3D" id="3.40.50.300">
    <property type="entry name" value="P-loop containing nucleotide triphosphate hydrolases"/>
    <property type="match status" value="1"/>
</dbReference>